<sequence length="347" mass="39200">MGRLLSLPLEILLLIAAELNSKHDLLSCVVAHRTLDNIIRPRLAELHLTHWICGFILGETPIFGVVDTMKAEQASEVLERYQLTPAATAFRFTMKSSTPHDIIPPNAKLRFTLLHLAAFSGLDTLAEQLLQRGADPNARGTSKRTDERLSFKPISLAIANKQWAMSKLLVDYGADIGYSLFYACRFQSETTLEAIFEKYPNMSPSSFVQDDQTPLQHTLSYAKTDPADFVKVLRRRGADPVEHSIHNNQLFNGLLERRYFCSALQLTHMVTDFDVLKKVCSLRPDEKDEGSGLIQIIRNLRGKFTIPPGHVLLPEGQSCKVLRNSPYALKWVDEVRRVLVEFETRAE</sequence>
<dbReference type="PROSITE" id="PS50297">
    <property type="entry name" value="ANK_REP_REGION"/>
    <property type="match status" value="1"/>
</dbReference>
<dbReference type="Proteomes" id="UP000027238">
    <property type="component" value="Unassembled WGS sequence"/>
</dbReference>
<feature type="repeat" description="ANK" evidence="1">
    <location>
        <begin position="109"/>
        <end position="141"/>
    </location>
</feature>
<dbReference type="Gene3D" id="1.25.40.20">
    <property type="entry name" value="Ankyrin repeat-containing domain"/>
    <property type="match status" value="1"/>
</dbReference>
<keyword evidence="2" id="KW-0732">Signal</keyword>
<feature type="signal peptide" evidence="2">
    <location>
        <begin position="1"/>
        <end position="21"/>
    </location>
</feature>
<proteinExistence type="predicted"/>
<evidence type="ECO:0000256" key="2">
    <source>
        <dbReference type="SAM" id="SignalP"/>
    </source>
</evidence>
<dbReference type="eggNOG" id="ENOG502R6PI">
    <property type="taxonomic scope" value="Eukaryota"/>
</dbReference>
<name>A0A066X388_COLSU</name>
<keyword evidence="4" id="KW-1185">Reference proteome</keyword>
<feature type="chain" id="PRO_5001629739" evidence="2">
    <location>
        <begin position="22"/>
        <end position="347"/>
    </location>
</feature>
<dbReference type="SUPFAM" id="SSF48403">
    <property type="entry name" value="Ankyrin repeat"/>
    <property type="match status" value="1"/>
</dbReference>
<reference evidence="4" key="1">
    <citation type="journal article" date="2014" name="Genome Announc.">
        <title>Draft genome sequence of Colletotrichum sublineola, a destructive pathogen of cultivated sorghum.</title>
        <authorList>
            <person name="Baroncelli R."/>
            <person name="Sanz-Martin J.M."/>
            <person name="Rech G.E."/>
            <person name="Sukno S.A."/>
            <person name="Thon M.R."/>
        </authorList>
    </citation>
    <scope>NUCLEOTIDE SEQUENCE [LARGE SCALE GENOMIC DNA]</scope>
    <source>
        <strain evidence="4">TX430BB</strain>
    </source>
</reference>
<dbReference type="SMART" id="SM00248">
    <property type="entry name" value="ANK"/>
    <property type="match status" value="3"/>
</dbReference>
<evidence type="ECO:0000256" key="1">
    <source>
        <dbReference type="PROSITE-ProRule" id="PRU00023"/>
    </source>
</evidence>
<dbReference type="PROSITE" id="PS50088">
    <property type="entry name" value="ANK_REPEAT"/>
    <property type="match status" value="1"/>
</dbReference>
<evidence type="ECO:0000313" key="3">
    <source>
        <dbReference type="EMBL" id="KDN60490.1"/>
    </source>
</evidence>
<accession>A0A066X388</accession>
<dbReference type="InterPro" id="IPR002110">
    <property type="entry name" value="Ankyrin_rpt"/>
</dbReference>
<protein>
    <submittedName>
        <fullName evidence="3">Putative ankyrin repeat domain-containing protein</fullName>
    </submittedName>
</protein>
<dbReference type="Pfam" id="PF00023">
    <property type="entry name" value="Ank"/>
    <property type="match status" value="1"/>
</dbReference>
<gene>
    <name evidence="3" type="ORF">CSUB01_11570</name>
</gene>
<dbReference type="HOGENOM" id="CLU_799291_0_0_1"/>
<organism evidence="3 4">
    <name type="scientific">Colletotrichum sublineola</name>
    <name type="common">Sorghum anthracnose fungus</name>
    <dbReference type="NCBI Taxonomy" id="1173701"/>
    <lineage>
        <taxon>Eukaryota</taxon>
        <taxon>Fungi</taxon>
        <taxon>Dikarya</taxon>
        <taxon>Ascomycota</taxon>
        <taxon>Pezizomycotina</taxon>
        <taxon>Sordariomycetes</taxon>
        <taxon>Hypocreomycetidae</taxon>
        <taxon>Glomerellales</taxon>
        <taxon>Glomerellaceae</taxon>
        <taxon>Colletotrichum</taxon>
        <taxon>Colletotrichum graminicola species complex</taxon>
    </lineage>
</organism>
<evidence type="ECO:0000313" key="4">
    <source>
        <dbReference type="Proteomes" id="UP000027238"/>
    </source>
</evidence>
<keyword evidence="1" id="KW-0040">ANK repeat</keyword>
<dbReference type="STRING" id="1173701.A0A066X388"/>
<comment type="caution">
    <text evidence="3">The sequence shown here is derived from an EMBL/GenBank/DDBJ whole genome shotgun (WGS) entry which is preliminary data.</text>
</comment>
<dbReference type="EMBL" id="JMSE01001505">
    <property type="protein sequence ID" value="KDN60490.1"/>
    <property type="molecule type" value="Genomic_DNA"/>
</dbReference>
<dbReference type="AlphaFoldDB" id="A0A066X388"/>
<dbReference type="InterPro" id="IPR036770">
    <property type="entry name" value="Ankyrin_rpt-contain_sf"/>
</dbReference>
<dbReference type="OrthoDB" id="539213at2759"/>